<proteinExistence type="predicted"/>
<dbReference type="Gene3D" id="2.130.10.10">
    <property type="entry name" value="YVTN repeat-like/Quinoprotein amine dehydrogenase"/>
    <property type="match status" value="2"/>
</dbReference>
<name>A0A193FUI0_9BORD</name>
<dbReference type="InterPro" id="IPR015943">
    <property type="entry name" value="WD40/YVTN_repeat-like_dom_sf"/>
</dbReference>
<evidence type="ECO:0000313" key="1">
    <source>
        <dbReference type="EMBL" id="ANN70993.1"/>
    </source>
</evidence>
<dbReference type="InterPro" id="IPR011048">
    <property type="entry name" value="Haem_d1_sf"/>
</dbReference>
<sequence>MTAHLHHDPVFGLLVPDTQTEAVTGFGNPDRQLQPDSVAFAPAVNGADPHKAYVGYANSNDVAVIDTITDTCIGYVTGYTGSQPKDLAFAPDGTKAYATNNNASTLVSVIDAKSDTQIRTVTGLPAEPYYVAFAPIVNGVDPHKAYVGMERDVAVIDTTTDTYIGSVTNFRGSGTLGVAFSPDGAIAYVTTEDNLVVVVDARKDNCTGIVAGYTGRLPQIAVFAPIVNNVDPHKAYVPSSETNTVAVIDTSTHRQTGTIGQFDGTFPYDAAFSMDGSKAYVPNANPGVGRVAVIDTATDTQVGTIANYTGEFPAAVAFSPDGTKAYCPNSGNNLVSVIRWTATPVRITSPTEGATVPKGTPIVVSGTGEPGMNVNVVLTYQGGRRDLNTSVQHDKTWMVNVGTPVASFTGRMDVQAVQTLGNLPSSKAASYFMVG</sequence>
<reference evidence="1 2" key="1">
    <citation type="submission" date="2016-06" db="EMBL/GenBank/DDBJ databases">
        <title>Complete genome sequences of Bordetella bronchialis and Bordetella flabilis.</title>
        <authorList>
            <person name="LiPuma J.J."/>
            <person name="Spilker T."/>
        </authorList>
    </citation>
    <scope>NUCLEOTIDE SEQUENCE [LARGE SCALE GENOMIC DNA]</scope>
    <source>
        <strain evidence="1 2">AU17976</strain>
    </source>
</reference>
<accession>A0A193FUI0</accession>
<gene>
    <name evidence="1" type="ORF">BAU08_06300</name>
</gene>
<evidence type="ECO:0000313" key="2">
    <source>
        <dbReference type="Proteomes" id="UP000092213"/>
    </source>
</evidence>
<protein>
    <submittedName>
        <fullName evidence="1">Uncharacterized protein</fullName>
    </submittedName>
</protein>
<dbReference type="RefSeq" id="WP_066668606.1">
    <property type="nucleotide sequence ID" value="NZ_CP016171.1"/>
</dbReference>
<dbReference type="AlphaFoldDB" id="A0A193FUI0"/>
<dbReference type="InterPro" id="IPR051200">
    <property type="entry name" value="Host-pathogen_enzymatic-act"/>
</dbReference>
<organism evidence="1 2">
    <name type="scientific">Bordetella bronchialis</name>
    <dbReference type="NCBI Taxonomy" id="463025"/>
    <lineage>
        <taxon>Bacteria</taxon>
        <taxon>Pseudomonadati</taxon>
        <taxon>Pseudomonadota</taxon>
        <taxon>Betaproteobacteria</taxon>
        <taxon>Burkholderiales</taxon>
        <taxon>Alcaligenaceae</taxon>
        <taxon>Bordetella</taxon>
    </lineage>
</organism>
<dbReference type="PANTHER" id="PTHR47197">
    <property type="entry name" value="PROTEIN NIRF"/>
    <property type="match status" value="1"/>
</dbReference>
<dbReference type="EMBL" id="CP016171">
    <property type="protein sequence ID" value="ANN70993.1"/>
    <property type="molecule type" value="Genomic_DNA"/>
</dbReference>
<dbReference type="PANTHER" id="PTHR47197:SF3">
    <property type="entry name" value="DIHYDRO-HEME D1 DEHYDROGENASE"/>
    <property type="match status" value="1"/>
</dbReference>
<dbReference type="Proteomes" id="UP000092213">
    <property type="component" value="Chromosome"/>
</dbReference>
<dbReference type="STRING" id="463025.BAU08_06300"/>
<dbReference type="SUPFAM" id="SSF51004">
    <property type="entry name" value="C-terminal (heme d1) domain of cytochrome cd1-nitrite reductase"/>
    <property type="match status" value="1"/>
</dbReference>